<reference evidence="3 4" key="1">
    <citation type="submission" date="2016-08" db="EMBL/GenBank/DDBJ databases">
        <title>A Parts List for Fungal Cellulosomes Revealed by Comparative Genomics.</title>
        <authorList>
            <consortium name="DOE Joint Genome Institute"/>
            <person name="Haitjema C.H."/>
            <person name="Gilmore S.P."/>
            <person name="Henske J.K."/>
            <person name="Solomon K.V."/>
            <person name="De Groot R."/>
            <person name="Kuo A."/>
            <person name="Mondo S.J."/>
            <person name="Salamov A.A."/>
            <person name="Labutti K."/>
            <person name="Zhao Z."/>
            <person name="Chiniquy J."/>
            <person name="Barry K."/>
            <person name="Brewer H.M."/>
            <person name="Purvine S.O."/>
            <person name="Wright A.T."/>
            <person name="Boxma B."/>
            <person name="Van Alen T."/>
            <person name="Hackstein J.H."/>
            <person name="Baker S.E."/>
            <person name="Grigoriev I.V."/>
            <person name="O'Malley M.A."/>
        </authorList>
    </citation>
    <scope>NUCLEOTIDE SEQUENCE [LARGE SCALE GENOMIC DNA]</scope>
    <source>
        <strain evidence="3 4">G1</strain>
    </source>
</reference>
<comment type="similarity">
    <text evidence="1">Belongs to the multi antimicrobial extrusion (MATE) (TC 2.A.66.1) family.</text>
</comment>
<dbReference type="GO" id="GO:0042910">
    <property type="term" value="F:xenobiotic transmembrane transporter activity"/>
    <property type="evidence" value="ECO:0007669"/>
    <property type="project" value="InterPro"/>
</dbReference>
<keyword evidence="4" id="KW-1185">Reference proteome</keyword>
<proteinExistence type="inferred from homology"/>
<keyword evidence="2" id="KW-0472">Membrane</keyword>
<dbReference type="InterPro" id="IPR002528">
    <property type="entry name" value="MATE_fam"/>
</dbReference>
<feature type="transmembrane region" description="Helical" evidence="2">
    <location>
        <begin position="142"/>
        <end position="162"/>
    </location>
</feature>
<dbReference type="Proteomes" id="UP000193920">
    <property type="component" value="Unassembled WGS sequence"/>
</dbReference>
<dbReference type="Pfam" id="PF01554">
    <property type="entry name" value="MatE"/>
    <property type="match status" value="1"/>
</dbReference>
<evidence type="ECO:0000256" key="2">
    <source>
        <dbReference type="SAM" id="Phobius"/>
    </source>
</evidence>
<organism evidence="3 4">
    <name type="scientific">Neocallimastix californiae</name>
    <dbReference type="NCBI Taxonomy" id="1754190"/>
    <lineage>
        <taxon>Eukaryota</taxon>
        <taxon>Fungi</taxon>
        <taxon>Fungi incertae sedis</taxon>
        <taxon>Chytridiomycota</taxon>
        <taxon>Chytridiomycota incertae sedis</taxon>
        <taxon>Neocallimastigomycetes</taxon>
        <taxon>Neocallimastigales</taxon>
        <taxon>Neocallimastigaceae</taxon>
        <taxon>Neocallimastix</taxon>
    </lineage>
</organism>
<gene>
    <name evidence="3" type="ORF">LY90DRAFT_513984</name>
</gene>
<name>A0A1Y2ATK3_9FUNG</name>
<feature type="transmembrane region" description="Helical" evidence="2">
    <location>
        <begin position="174"/>
        <end position="197"/>
    </location>
</feature>
<accession>A0A1Y2ATK3</accession>
<feature type="transmembrane region" description="Helical" evidence="2">
    <location>
        <begin position="203"/>
        <end position="225"/>
    </location>
</feature>
<dbReference type="EMBL" id="MCOG01000207">
    <property type="protein sequence ID" value="ORY25882.1"/>
    <property type="molecule type" value="Genomic_DNA"/>
</dbReference>
<feature type="transmembrane region" description="Helical" evidence="2">
    <location>
        <begin position="295"/>
        <end position="314"/>
    </location>
</feature>
<dbReference type="PANTHER" id="PTHR42925:SF2">
    <property type="entry name" value="NA+ DRIVEN MULTIDRUG EFFLUX PUMP"/>
    <property type="match status" value="1"/>
</dbReference>
<dbReference type="AlphaFoldDB" id="A0A1Y2ATK3"/>
<sequence>MLEKIIEPKKQISKEQQIFSNKRLWQLIYPILVEQILILLVGIADTLIVSYAGESAVSGVSLVNQINNIFIIVFMSLASGGAVIVSQYIGRNELDKGKLSSGQLIMISFVISIIIGAILLVSREILLRFLFGKTEVDVMEASITYLTITVLSFPALAVHQACSAIFRSMAKTKITMYVSFLMNVINLSGNMIGVFLLKAGVKGVAIPSLISRCVAAFIMLVACFYRKNIIFVKFKYIFHFNKEIIKRILHIAIPNAIEGGLLEAAKVVLNSIVALFGTSQIAANGVSQNLFNMSSLFSSVMGPVFITVIGHILFHPCTFTLASGLRAAGDVKFTLYSGIFSTVVVRVLSAFILGIWLNMGVIGVTFSMVIDWSVRFTVNLLRYKSGKWKTFEVI</sequence>
<keyword evidence="2" id="KW-1133">Transmembrane helix</keyword>
<dbReference type="GO" id="GO:0015297">
    <property type="term" value="F:antiporter activity"/>
    <property type="evidence" value="ECO:0007669"/>
    <property type="project" value="InterPro"/>
</dbReference>
<comment type="caution">
    <text evidence="3">The sequence shown here is derived from an EMBL/GenBank/DDBJ whole genome shotgun (WGS) entry which is preliminary data.</text>
</comment>
<dbReference type="InterPro" id="IPR047135">
    <property type="entry name" value="YsiQ"/>
</dbReference>
<dbReference type="PANTHER" id="PTHR42925">
    <property type="entry name" value="MULTIDRUG AND TOXIN EFFLUX PROTEIN MATE FAMILY"/>
    <property type="match status" value="1"/>
</dbReference>
<evidence type="ECO:0000313" key="3">
    <source>
        <dbReference type="EMBL" id="ORY25882.1"/>
    </source>
</evidence>
<feature type="transmembrane region" description="Helical" evidence="2">
    <location>
        <begin position="69"/>
        <end position="90"/>
    </location>
</feature>
<keyword evidence="2" id="KW-0812">Transmembrane</keyword>
<evidence type="ECO:0000313" key="4">
    <source>
        <dbReference type="Proteomes" id="UP000193920"/>
    </source>
</evidence>
<protein>
    <submittedName>
        <fullName evidence="3">Mate-domain-containing protein</fullName>
    </submittedName>
</protein>
<dbReference type="OrthoDB" id="5576647at2759"/>
<feature type="transmembrane region" description="Helical" evidence="2">
    <location>
        <begin position="102"/>
        <end position="122"/>
    </location>
</feature>
<feature type="transmembrane region" description="Helical" evidence="2">
    <location>
        <begin position="27"/>
        <end position="49"/>
    </location>
</feature>
<feature type="transmembrane region" description="Helical" evidence="2">
    <location>
        <begin position="335"/>
        <end position="356"/>
    </location>
</feature>
<dbReference type="GO" id="GO:0016020">
    <property type="term" value="C:membrane"/>
    <property type="evidence" value="ECO:0007669"/>
    <property type="project" value="InterPro"/>
</dbReference>
<evidence type="ECO:0000256" key="1">
    <source>
        <dbReference type="ARBA" id="ARBA00010199"/>
    </source>
</evidence>
<dbReference type="STRING" id="1754190.A0A1Y2ATK3"/>